<gene>
    <name evidence="12" type="ORF">DRP44_04055</name>
</gene>
<dbReference type="CDD" id="cd02803">
    <property type="entry name" value="OYE_like_FMN_family"/>
    <property type="match status" value="1"/>
</dbReference>
<feature type="domain" description="NADH:flavin oxidoreductase/NADH oxidase N-terminal" evidence="10">
    <location>
        <begin position="6"/>
        <end position="111"/>
    </location>
</feature>
<evidence type="ECO:0000256" key="8">
    <source>
        <dbReference type="ARBA" id="ARBA00023004"/>
    </source>
</evidence>
<dbReference type="SUPFAM" id="SSF51395">
    <property type="entry name" value="FMN-linked oxidoreductases"/>
    <property type="match status" value="1"/>
</dbReference>
<evidence type="ECO:0000256" key="2">
    <source>
        <dbReference type="ARBA" id="ARBA00001966"/>
    </source>
</evidence>
<evidence type="ECO:0000256" key="9">
    <source>
        <dbReference type="ARBA" id="ARBA00023014"/>
    </source>
</evidence>
<dbReference type="GO" id="GO:0010181">
    <property type="term" value="F:FMN binding"/>
    <property type="evidence" value="ECO:0007669"/>
    <property type="project" value="InterPro"/>
</dbReference>
<keyword evidence="9" id="KW-0411">Iron-sulfur</keyword>
<proteinExistence type="inferred from homology"/>
<comment type="caution">
    <text evidence="12">The sequence shown here is derived from an EMBL/GenBank/DDBJ whole genome shotgun (WGS) entry which is preliminary data.</text>
</comment>
<dbReference type="AlphaFoldDB" id="A0A660S8D3"/>
<evidence type="ECO:0000256" key="4">
    <source>
        <dbReference type="ARBA" id="ARBA00022630"/>
    </source>
</evidence>
<dbReference type="GO" id="GO:0051536">
    <property type="term" value="F:iron-sulfur cluster binding"/>
    <property type="evidence" value="ECO:0007669"/>
    <property type="project" value="UniProtKB-KW"/>
</dbReference>
<dbReference type="Gene3D" id="3.20.20.70">
    <property type="entry name" value="Aldolase class I"/>
    <property type="match status" value="1"/>
</dbReference>
<evidence type="ECO:0000256" key="6">
    <source>
        <dbReference type="ARBA" id="ARBA00022723"/>
    </source>
</evidence>
<evidence type="ECO:0000256" key="5">
    <source>
        <dbReference type="ARBA" id="ARBA00022643"/>
    </source>
</evidence>
<evidence type="ECO:0000259" key="11">
    <source>
        <dbReference type="Pfam" id="PF07992"/>
    </source>
</evidence>
<dbReference type="InterPro" id="IPR001155">
    <property type="entry name" value="OxRdtase_FMN_N"/>
</dbReference>
<reference evidence="12 13" key="1">
    <citation type="submission" date="2018-06" db="EMBL/GenBank/DDBJ databases">
        <title>Extensive metabolic versatility and redundancy in microbially diverse, dynamic hydrothermal sediments.</title>
        <authorList>
            <person name="Dombrowski N."/>
            <person name="Teske A."/>
            <person name="Baker B.J."/>
        </authorList>
    </citation>
    <scope>NUCLEOTIDE SEQUENCE [LARGE SCALE GENOMIC DNA]</scope>
    <source>
        <strain evidence="12">B35_G9</strain>
    </source>
</reference>
<dbReference type="PANTHER" id="PTHR42917:SF2">
    <property type="entry name" value="2,4-DIENOYL-COA REDUCTASE [(2E)-ENOYL-COA-PRODUCING]"/>
    <property type="match status" value="1"/>
</dbReference>
<organism evidence="12 13">
    <name type="scientific">candidate division TA06 bacterium</name>
    <dbReference type="NCBI Taxonomy" id="2250710"/>
    <lineage>
        <taxon>Bacteria</taxon>
        <taxon>Bacteria division TA06</taxon>
    </lineage>
</organism>
<dbReference type="PANTHER" id="PTHR42917">
    <property type="entry name" value="2,4-DIENOYL-COA REDUCTASE"/>
    <property type="match status" value="1"/>
</dbReference>
<feature type="domain" description="NADH:flavin oxidoreductase/NADH oxidase N-terminal" evidence="10">
    <location>
        <begin position="116"/>
        <end position="306"/>
    </location>
</feature>
<dbReference type="PRINTS" id="PR00368">
    <property type="entry name" value="FADPNR"/>
</dbReference>
<feature type="domain" description="FAD/NAD(P)-binding" evidence="11">
    <location>
        <begin position="352"/>
        <end position="579"/>
    </location>
</feature>
<dbReference type="GO" id="GO:0016491">
    <property type="term" value="F:oxidoreductase activity"/>
    <property type="evidence" value="ECO:0007669"/>
    <property type="project" value="UniProtKB-KW"/>
</dbReference>
<dbReference type="InterPro" id="IPR051793">
    <property type="entry name" value="NADH:flavin_oxidoreductase"/>
</dbReference>
<dbReference type="InterPro" id="IPR036188">
    <property type="entry name" value="FAD/NAD-bd_sf"/>
</dbReference>
<sequence>MDYSLLFDKIYIRNVELKNRIVFPPISTNFANPDGSLSERFIAHYERRAKGGAGLIIVENSCIDWPEGKKGAFQPRIDTEKMIAGWKELTERVHKYDAKISVELTHPGYEGKDINDLTDEEISFLISKYVEAALIAKNSGFDMVEIQGAHGLLVNKFLSPLTNKREDIWGKRLRFAIEIRMGIFERCGEDFPVTIRLAVDDFKEGGIDLREGKLIAEELVAKGYDMIQADVGLGPKELRLEPISYKEGWRSYLAKEILPQKVPVAAVGMIRSPETAVKILSEGADIVVLGRTLIADPDWPEKVRRNAIKSIRKCIGCSECIKARHDEDVPIRCGVNPNVGNEEELKPVTEPKKVVIVGCGPAGLEAATIAAKKGHNVVVFCKDFGGQLEMASVPPGKDKLKWLSDYFSDEIKGYKNIKIVQTEATKESVLNEKPDYLILASGVKPIVPFKTDGKRILSYQDILGKKLEIRDKRVVIGGGGLIGCETAELLSLNNRVMIIEMLDDVASGMETISRNHLLNRLAKNGVIIHKRKKILELNEREVIIENLDSGEKEKIGYDIFVSAFGNKPYIPFETDGFDCDIKIIGDALEVRKIVNAVKDGYEAAKAID</sequence>
<evidence type="ECO:0000256" key="7">
    <source>
        <dbReference type="ARBA" id="ARBA00023002"/>
    </source>
</evidence>
<keyword evidence="8" id="KW-0408">Iron</keyword>
<evidence type="ECO:0000259" key="10">
    <source>
        <dbReference type="Pfam" id="PF00724"/>
    </source>
</evidence>
<accession>A0A660S8D3</accession>
<keyword evidence="7" id="KW-0560">Oxidoreductase</keyword>
<dbReference type="Pfam" id="PF00724">
    <property type="entry name" value="Oxidored_FMN"/>
    <property type="match status" value="2"/>
</dbReference>
<evidence type="ECO:0000313" key="12">
    <source>
        <dbReference type="EMBL" id="RKX66475.1"/>
    </source>
</evidence>
<dbReference type="Gene3D" id="3.50.50.60">
    <property type="entry name" value="FAD/NAD(P)-binding domain"/>
    <property type="match status" value="1"/>
</dbReference>
<evidence type="ECO:0000256" key="1">
    <source>
        <dbReference type="ARBA" id="ARBA00001917"/>
    </source>
</evidence>
<comment type="cofactor">
    <cofactor evidence="1">
        <name>FMN</name>
        <dbReference type="ChEBI" id="CHEBI:58210"/>
    </cofactor>
</comment>
<comment type="cofactor">
    <cofactor evidence="2">
        <name>[4Fe-4S] cluster</name>
        <dbReference type="ChEBI" id="CHEBI:49883"/>
    </cofactor>
</comment>
<dbReference type="Pfam" id="PF07992">
    <property type="entry name" value="Pyr_redox_2"/>
    <property type="match status" value="1"/>
</dbReference>
<dbReference type="SUPFAM" id="SSF51905">
    <property type="entry name" value="FAD/NAD(P)-binding domain"/>
    <property type="match status" value="1"/>
</dbReference>
<dbReference type="GO" id="GO:0046872">
    <property type="term" value="F:metal ion binding"/>
    <property type="evidence" value="ECO:0007669"/>
    <property type="project" value="UniProtKB-KW"/>
</dbReference>
<name>A0A660S8D3_UNCT6</name>
<protein>
    <submittedName>
        <fullName evidence="12">tRNA uridine 5-carboxymethylaminomethyl modification protein</fullName>
    </submittedName>
</protein>
<keyword evidence="4" id="KW-0285">Flavoprotein</keyword>
<dbReference type="Proteomes" id="UP000282321">
    <property type="component" value="Unassembled WGS sequence"/>
</dbReference>
<dbReference type="EMBL" id="QNBC01000042">
    <property type="protein sequence ID" value="RKX66475.1"/>
    <property type="molecule type" value="Genomic_DNA"/>
</dbReference>
<evidence type="ECO:0000256" key="3">
    <source>
        <dbReference type="ARBA" id="ARBA00011048"/>
    </source>
</evidence>
<dbReference type="PRINTS" id="PR00469">
    <property type="entry name" value="PNDRDTASEII"/>
</dbReference>
<keyword evidence="6" id="KW-0479">Metal-binding</keyword>
<comment type="similarity">
    <text evidence="3">In the N-terminal section; belongs to the NADH:flavin oxidoreductase/NADH oxidase family.</text>
</comment>
<dbReference type="InterPro" id="IPR013785">
    <property type="entry name" value="Aldolase_TIM"/>
</dbReference>
<evidence type="ECO:0000313" key="13">
    <source>
        <dbReference type="Proteomes" id="UP000282321"/>
    </source>
</evidence>
<keyword evidence="5" id="KW-0288">FMN</keyword>
<dbReference type="Gene3D" id="3.40.50.720">
    <property type="entry name" value="NAD(P)-binding Rossmann-like Domain"/>
    <property type="match status" value="1"/>
</dbReference>
<dbReference type="InterPro" id="IPR023753">
    <property type="entry name" value="FAD/NAD-binding_dom"/>
</dbReference>